<dbReference type="EMBL" id="UINC01172353">
    <property type="protein sequence ID" value="SVD77385.1"/>
    <property type="molecule type" value="Genomic_DNA"/>
</dbReference>
<reference evidence="1" key="1">
    <citation type="submission" date="2018-05" db="EMBL/GenBank/DDBJ databases">
        <authorList>
            <person name="Lanie J.A."/>
            <person name="Ng W.-L."/>
            <person name="Kazmierczak K.M."/>
            <person name="Andrzejewski T.M."/>
            <person name="Davidsen T.M."/>
            <person name="Wayne K.J."/>
            <person name="Tettelin H."/>
            <person name="Glass J.I."/>
            <person name="Rusch D."/>
            <person name="Podicherti R."/>
            <person name="Tsui H.-C.T."/>
            <person name="Winkler M.E."/>
        </authorList>
    </citation>
    <scope>NUCLEOTIDE SEQUENCE</scope>
</reference>
<organism evidence="1">
    <name type="scientific">marine metagenome</name>
    <dbReference type="NCBI Taxonomy" id="408172"/>
    <lineage>
        <taxon>unclassified sequences</taxon>
        <taxon>metagenomes</taxon>
        <taxon>ecological metagenomes</taxon>
    </lineage>
</organism>
<gene>
    <name evidence="1" type="ORF">METZ01_LOCUS430239</name>
</gene>
<dbReference type="AlphaFoldDB" id="A0A382Y3G5"/>
<evidence type="ECO:0000313" key="1">
    <source>
        <dbReference type="EMBL" id="SVD77385.1"/>
    </source>
</evidence>
<feature type="non-terminal residue" evidence="1">
    <location>
        <position position="55"/>
    </location>
</feature>
<accession>A0A382Y3G5</accession>
<sequence length="55" mass="6708">MKKKIRVALIYKKSYNYFQPNHHDKTTYDFFVGALKRDPNLEMMYFPAENRFDVS</sequence>
<name>A0A382Y3G5_9ZZZZ</name>
<protein>
    <submittedName>
        <fullName evidence="1">Uncharacterized protein</fullName>
    </submittedName>
</protein>
<proteinExistence type="predicted"/>